<dbReference type="EMBL" id="AEWT01000043">
    <property type="protein sequence ID" value="EGC67801.1"/>
    <property type="molecule type" value="Genomic_DNA"/>
</dbReference>
<comment type="caution">
    <text evidence="4">The sequence shown here is derived from an EMBL/GenBank/DDBJ whole genome shotgun (WGS) entry which is preliminary data.</text>
</comment>
<dbReference type="AlphaFoldDB" id="F0EQ32"/>
<dbReference type="PANTHER" id="PTHR33795:SF1">
    <property type="entry name" value="INSERTION ELEMENT IS150 PROTEIN INSJ"/>
    <property type="match status" value="1"/>
</dbReference>
<dbReference type="InterPro" id="IPR055247">
    <property type="entry name" value="InsJ-like_HTH"/>
</dbReference>
<dbReference type="GO" id="GO:0043565">
    <property type="term" value="F:sequence-specific DNA binding"/>
    <property type="evidence" value="ECO:0007669"/>
    <property type="project" value="InterPro"/>
</dbReference>
<organism evidence="4 5">
    <name type="scientific">Enterococcus casseliflavus ATCC 12755</name>
    <dbReference type="NCBI Taxonomy" id="888066"/>
    <lineage>
        <taxon>Bacteria</taxon>
        <taxon>Bacillati</taxon>
        <taxon>Bacillota</taxon>
        <taxon>Bacilli</taxon>
        <taxon>Lactobacillales</taxon>
        <taxon>Enterococcaceae</taxon>
        <taxon>Enterococcus</taxon>
    </lineage>
</organism>
<feature type="domain" description="Insertion element IS150 protein InsJ-like helix-turn-helix" evidence="3">
    <location>
        <begin position="139"/>
        <end position="191"/>
    </location>
</feature>
<dbReference type="InterPro" id="IPR052057">
    <property type="entry name" value="IS150/IS1296_orfA-like"/>
</dbReference>
<sequence length="235" mass="27309">MLGVFYMSKRVKFSVDEKLYSVNQVLQGRISRNAEAKRIGISIGTLHDWLRKFEEGGSERLKELRTWTTYSEETKLCAVKAVIDGGESKLSVVKKYSISGNSVLNKWISKYTSGSEVKSTSKGRSKSRMTKGRKTDYKERIEIVQYTIAHELAYDKAIEKYQVSYQQVYSWVRKYQSLGQEGLKDGRGRKKSLEELTELDCLKLENKKLQAEKEHLEMEVAIQKKLQEIRDRFKR</sequence>
<dbReference type="SUPFAM" id="SSF48295">
    <property type="entry name" value="TrpR-like"/>
    <property type="match status" value="3"/>
</dbReference>
<dbReference type="Gene3D" id="1.10.10.10">
    <property type="entry name" value="Winged helix-like DNA-binding domain superfamily/Winged helix DNA-binding domain"/>
    <property type="match status" value="2"/>
</dbReference>
<comment type="similarity">
    <text evidence="1">Belongs to the IS150/IS1296 orfA family.</text>
</comment>
<keyword evidence="2" id="KW-0175">Coiled coil</keyword>
<reference evidence="4 5" key="1">
    <citation type="submission" date="2011-01" db="EMBL/GenBank/DDBJ databases">
        <authorList>
            <person name="Muzny D."/>
            <person name="Qin X."/>
            <person name="Deng J."/>
            <person name="Jiang H."/>
            <person name="Liu Y."/>
            <person name="Qu J."/>
            <person name="Song X.-Z."/>
            <person name="Zhang L."/>
            <person name="Thornton R."/>
            <person name="Coyle M."/>
            <person name="Francisco L."/>
            <person name="Jackson L."/>
            <person name="Javaid M."/>
            <person name="Korchina V."/>
            <person name="Kovar C."/>
            <person name="Mata R."/>
            <person name="Mathew T."/>
            <person name="Ngo R."/>
            <person name="Nguyen L."/>
            <person name="Nguyen N."/>
            <person name="Okwuonu G."/>
            <person name="Ongeri F."/>
            <person name="Pham C."/>
            <person name="Simmons D."/>
            <person name="Wilczek-Boney K."/>
            <person name="Hale W."/>
            <person name="Jakkamsetti A."/>
            <person name="Pham P."/>
            <person name="Ruth R."/>
            <person name="San Lucas F."/>
            <person name="Warren J."/>
            <person name="Zhang J."/>
            <person name="Zhao Z."/>
            <person name="Zhou C."/>
            <person name="Zhu D."/>
            <person name="Lee S."/>
            <person name="Bess C."/>
            <person name="Blankenburg K."/>
            <person name="Forbes L."/>
            <person name="Fu Q."/>
            <person name="Gubbala S."/>
            <person name="Hirani K."/>
            <person name="Jayaseelan J.C."/>
            <person name="Lara F."/>
            <person name="Munidasa M."/>
            <person name="Palculict T."/>
            <person name="Patil S."/>
            <person name="Pu L.-L."/>
            <person name="Saada N."/>
            <person name="Tang L."/>
            <person name="Weissenberger G."/>
            <person name="Zhu Y."/>
            <person name="Hemphill L."/>
            <person name="Shang Y."/>
            <person name="Youmans B."/>
            <person name="Ayvaz T."/>
            <person name="Ross M."/>
            <person name="Santibanez J."/>
            <person name="Aqrawi P."/>
            <person name="Gross S."/>
            <person name="Joshi V."/>
            <person name="Fowler G."/>
            <person name="Nazareth L."/>
            <person name="Reid J."/>
            <person name="Worley K."/>
            <person name="Petrosino J."/>
            <person name="Highlander S."/>
            <person name="Gibbs R."/>
        </authorList>
    </citation>
    <scope>NUCLEOTIDE SEQUENCE [LARGE SCALE GENOMIC DNA]</scope>
    <source>
        <strain evidence="4 5">ATCC 12755</strain>
    </source>
</reference>
<dbReference type="InterPro" id="IPR010921">
    <property type="entry name" value="Trp_repressor/repl_initiator"/>
</dbReference>
<evidence type="ECO:0000256" key="1">
    <source>
        <dbReference type="ARBA" id="ARBA00038232"/>
    </source>
</evidence>
<dbReference type="PANTHER" id="PTHR33795">
    <property type="entry name" value="INSERTION ELEMENT IS150 PROTEIN INSJ"/>
    <property type="match status" value="1"/>
</dbReference>
<evidence type="ECO:0000313" key="4">
    <source>
        <dbReference type="EMBL" id="EGC67801.1"/>
    </source>
</evidence>
<accession>F0EQ32</accession>
<dbReference type="Proteomes" id="UP000004835">
    <property type="component" value="Unassembled WGS sequence"/>
</dbReference>
<dbReference type="InterPro" id="IPR036388">
    <property type="entry name" value="WH-like_DNA-bd_sf"/>
</dbReference>
<name>F0EQ32_ENTCA</name>
<evidence type="ECO:0000313" key="5">
    <source>
        <dbReference type="Proteomes" id="UP000004835"/>
    </source>
</evidence>
<evidence type="ECO:0000256" key="2">
    <source>
        <dbReference type="SAM" id="Coils"/>
    </source>
</evidence>
<protein>
    <recommendedName>
        <fullName evidence="3">Insertion element IS150 protein InsJ-like helix-turn-helix domain-containing protein</fullName>
    </recommendedName>
</protein>
<dbReference type="Pfam" id="PF13518">
    <property type="entry name" value="HTH_28"/>
    <property type="match status" value="1"/>
</dbReference>
<evidence type="ECO:0000259" key="3">
    <source>
        <dbReference type="Pfam" id="PF13518"/>
    </source>
</evidence>
<dbReference type="HOGENOM" id="CLU_027402_17_4_9"/>
<feature type="coiled-coil region" evidence="2">
    <location>
        <begin position="199"/>
        <end position="226"/>
    </location>
</feature>
<proteinExistence type="inferred from homology"/>
<gene>
    <name evidence="4" type="ORF">HMPREF9087_3524</name>
</gene>